<dbReference type="Pfam" id="PF01551">
    <property type="entry name" value="Peptidase_M23"/>
    <property type="match status" value="2"/>
</dbReference>
<dbReference type="KEGG" id="nib:GU926_04695"/>
<evidence type="ECO:0000313" key="4">
    <source>
        <dbReference type="Proteomes" id="UP000464214"/>
    </source>
</evidence>
<evidence type="ECO:0000256" key="1">
    <source>
        <dbReference type="SAM" id="SignalP"/>
    </source>
</evidence>
<dbReference type="RefSeq" id="WP_160689496.1">
    <property type="nucleotide sequence ID" value="NZ_CP047897.1"/>
</dbReference>
<reference evidence="3 4" key="1">
    <citation type="submission" date="2020-01" db="EMBL/GenBank/DDBJ databases">
        <authorList>
            <person name="Kim M."/>
        </authorList>
    </citation>
    <scope>NUCLEOTIDE SEQUENCE [LARGE SCALE GENOMIC DNA]</scope>
    <source>
        <strain evidence="3 4">BT10</strain>
    </source>
</reference>
<accession>A0A6P1NWS9</accession>
<dbReference type="InterPro" id="IPR011055">
    <property type="entry name" value="Dup_hybrid_motif"/>
</dbReference>
<dbReference type="Proteomes" id="UP000464214">
    <property type="component" value="Chromosome"/>
</dbReference>
<dbReference type="InterPro" id="IPR016047">
    <property type="entry name" value="M23ase_b-sheet_dom"/>
</dbReference>
<feature type="domain" description="M23ase beta-sheet core" evidence="2">
    <location>
        <begin position="67"/>
        <end position="131"/>
    </location>
</feature>
<dbReference type="AlphaFoldDB" id="A0A6P1NWS9"/>
<name>A0A6P1NWS9_9BACT</name>
<keyword evidence="1" id="KW-0732">Signal</keyword>
<dbReference type="EMBL" id="CP047897">
    <property type="protein sequence ID" value="QHL86774.1"/>
    <property type="molecule type" value="Genomic_DNA"/>
</dbReference>
<evidence type="ECO:0000259" key="2">
    <source>
        <dbReference type="Pfam" id="PF01551"/>
    </source>
</evidence>
<sequence length="643" mass="71230">MRLNSVRSLILAYLVGSGTWASAQAPTTPPAPASPQPVATSPLFFPIKPGTQNFLSGSMGEIRPNHFHGGIDIKTDGKIGLPVYAAESGYISRIKVSSYGYGWLIYITHPNGLVTTYAHLNHFTPAIGQYMVQVQYQKQAFDVDVTLPETQFPVKRGDIIAYSGNTGGSGGPHLHFEVRDKEDKLFNPLRYTFTEIQDNIAPTVYNFALVPQGIKSRVQGQFQRKMFTPVKQGNLYTIADTIPAAGLLGLEIQAIDKYDGALNQNGVQAMELTVNGETIYRHNIDGVPFELQRQVSAHINFPELKLSNKSFQRLYVADGNKLPIYETDISKGKFNIEAGKLYEVLVNLSDSYKNTSQLRFMMRGEDSGYYASGAPKVTTPKINYELAGSILKVTVADTAKTARNLDLYIGNYKYAVIPSYTTTAGSVYLYNLIGGLPDSVELTGTKTRFKFEQTIPPNTEMLYSNRYLDITFQKESLYDTLYLQTDHNAQDVFSINNPLTTLFKPAKVTIRPQNIPADKSKAAVYGLGWGKSSGFLGGVWEGDAITFSARDLGKFKVLSDTVAPTIKLVQKSPIQISFKVWDNLSGMASWRCEVNGQWLLLKWEHKNSTLTSERLDKTVPLSGDVVLTVKDAMGNEAVYRTKI</sequence>
<dbReference type="PANTHER" id="PTHR21666">
    <property type="entry name" value="PEPTIDASE-RELATED"/>
    <property type="match status" value="1"/>
</dbReference>
<organism evidence="3 4">
    <name type="scientific">Nibribacter ruber</name>
    <dbReference type="NCBI Taxonomy" id="2698458"/>
    <lineage>
        <taxon>Bacteria</taxon>
        <taxon>Pseudomonadati</taxon>
        <taxon>Bacteroidota</taxon>
        <taxon>Cytophagia</taxon>
        <taxon>Cytophagales</taxon>
        <taxon>Hymenobacteraceae</taxon>
        <taxon>Nibribacter</taxon>
    </lineage>
</organism>
<dbReference type="GO" id="GO:0004222">
    <property type="term" value="F:metalloendopeptidase activity"/>
    <property type="evidence" value="ECO:0007669"/>
    <property type="project" value="TreeGrafter"/>
</dbReference>
<feature type="chain" id="PRO_5027030839" evidence="1">
    <location>
        <begin position="24"/>
        <end position="643"/>
    </location>
</feature>
<dbReference type="InterPro" id="IPR050570">
    <property type="entry name" value="Cell_wall_metabolism_enzyme"/>
</dbReference>
<dbReference type="Gene3D" id="2.70.70.10">
    <property type="entry name" value="Glucose Permease (Domain IIA)"/>
    <property type="match status" value="1"/>
</dbReference>
<evidence type="ECO:0000313" key="3">
    <source>
        <dbReference type="EMBL" id="QHL86774.1"/>
    </source>
</evidence>
<dbReference type="PANTHER" id="PTHR21666:SF270">
    <property type="entry name" value="MUREIN HYDROLASE ACTIVATOR ENVC"/>
    <property type="match status" value="1"/>
</dbReference>
<dbReference type="SUPFAM" id="SSF51261">
    <property type="entry name" value="Duplicated hybrid motif"/>
    <property type="match status" value="1"/>
</dbReference>
<feature type="signal peptide" evidence="1">
    <location>
        <begin position="1"/>
        <end position="23"/>
    </location>
</feature>
<protein>
    <submittedName>
        <fullName evidence="3">Peptidoglycan DD-metalloendopeptidase family protein</fullName>
    </submittedName>
</protein>
<proteinExistence type="predicted"/>
<gene>
    <name evidence="3" type="ORF">GU926_04695</name>
</gene>
<dbReference type="CDD" id="cd12797">
    <property type="entry name" value="M23_peptidase"/>
    <property type="match status" value="1"/>
</dbReference>
<feature type="domain" description="M23ase beta-sheet core" evidence="2">
    <location>
        <begin position="153"/>
        <end position="184"/>
    </location>
</feature>
<keyword evidence="4" id="KW-1185">Reference proteome</keyword>